<evidence type="ECO:0000313" key="8">
    <source>
        <dbReference type="Proteomes" id="UP001069090"/>
    </source>
</evidence>
<dbReference type="Proteomes" id="UP001069090">
    <property type="component" value="Unassembled WGS sequence"/>
</dbReference>
<dbReference type="InterPro" id="IPR039538">
    <property type="entry name" value="BetI_C"/>
</dbReference>
<dbReference type="PROSITE" id="PS50977">
    <property type="entry name" value="HTH_TETR_2"/>
    <property type="match status" value="1"/>
</dbReference>
<dbReference type="InterPro" id="IPR050109">
    <property type="entry name" value="HTH-type_TetR-like_transc_reg"/>
</dbReference>
<proteinExistence type="predicted"/>
<keyword evidence="8" id="KW-1185">Reference proteome</keyword>
<gene>
    <name evidence="7" type="ORF">O0V09_07150</name>
</gene>
<dbReference type="AlphaFoldDB" id="A0A9J6RKF2"/>
<evidence type="ECO:0000256" key="1">
    <source>
        <dbReference type="ARBA" id="ARBA00022491"/>
    </source>
</evidence>
<protein>
    <submittedName>
        <fullName evidence="7">TetR family transcriptional regulator C-terminal domain-containing protein</fullName>
    </submittedName>
</protein>
<dbReference type="SUPFAM" id="SSF46689">
    <property type="entry name" value="Homeodomain-like"/>
    <property type="match status" value="1"/>
</dbReference>
<dbReference type="InterPro" id="IPR023772">
    <property type="entry name" value="DNA-bd_HTH_TetR-type_CS"/>
</dbReference>
<dbReference type="PROSITE" id="PS01081">
    <property type="entry name" value="HTH_TETR_1"/>
    <property type="match status" value="1"/>
</dbReference>
<keyword evidence="3 5" id="KW-0238">DNA-binding</keyword>
<dbReference type="PRINTS" id="PR00455">
    <property type="entry name" value="HTHTETR"/>
</dbReference>
<dbReference type="PANTHER" id="PTHR30055:SF228">
    <property type="entry name" value="TRANSCRIPTIONAL REGULATOR-RELATED"/>
    <property type="match status" value="1"/>
</dbReference>
<comment type="caution">
    <text evidence="7">The sequence shown here is derived from an EMBL/GenBank/DDBJ whole genome shotgun (WGS) entry which is preliminary data.</text>
</comment>
<dbReference type="InterPro" id="IPR001647">
    <property type="entry name" value="HTH_TetR"/>
</dbReference>
<dbReference type="PANTHER" id="PTHR30055">
    <property type="entry name" value="HTH-TYPE TRANSCRIPTIONAL REGULATOR RUTR"/>
    <property type="match status" value="1"/>
</dbReference>
<dbReference type="Gene3D" id="1.10.357.10">
    <property type="entry name" value="Tetracycline Repressor, domain 2"/>
    <property type="match status" value="1"/>
</dbReference>
<accession>A0A9J6RKF2</accession>
<name>A0A9J6RKF2_9GAMM</name>
<dbReference type="InterPro" id="IPR009057">
    <property type="entry name" value="Homeodomain-like_sf"/>
</dbReference>
<evidence type="ECO:0000256" key="4">
    <source>
        <dbReference type="ARBA" id="ARBA00023163"/>
    </source>
</evidence>
<evidence type="ECO:0000313" key="7">
    <source>
        <dbReference type="EMBL" id="MCZ0864971.1"/>
    </source>
</evidence>
<dbReference type="Pfam" id="PF00440">
    <property type="entry name" value="TetR_N"/>
    <property type="match status" value="1"/>
</dbReference>
<evidence type="ECO:0000256" key="2">
    <source>
        <dbReference type="ARBA" id="ARBA00023015"/>
    </source>
</evidence>
<evidence type="ECO:0000256" key="3">
    <source>
        <dbReference type="ARBA" id="ARBA00023125"/>
    </source>
</evidence>
<keyword evidence="2" id="KW-0805">Transcription regulation</keyword>
<reference evidence="7 8" key="1">
    <citation type="submission" date="2022-12" db="EMBL/GenBank/DDBJ databases">
        <title>Dasania phycosphaerae sp. nov., isolated from particulate material of the south coast of Korea.</title>
        <authorList>
            <person name="Jiang Y."/>
        </authorList>
    </citation>
    <scope>NUCLEOTIDE SEQUENCE [LARGE SCALE GENOMIC DNA]</scope>
    <source>
        <strain evidence="7 8">GY-19</strain>
    </source>
</reference>
<evidence type="ECO:0000256" key="5">
    <source>
        <dbReference type="PROSITE-ProRule" id="PRU00335"/>
    </source>
</evidence>
<feature type="domain" description="HTH tetR-type" evidence="6">
    <location>
        <begin position="19"/>
        <end position="79"/>
    </location>
</feature>
<sequence length="207" mass="23346">MAKLSDNPKKPKFVREEPEVRRKLLIEATLRCLAKYGYGGTTVEVICKAAKVSRGLLNHHFNGKSDIIVQAYEYMSDKLDNSTRGLIEEIGSEPQAQLEAMIKAAFSPPTFTKEDLSIWISLWNLAQVDPQINGLNKRHYNKYRRSIAQLIDAVADEKQVTINSSRAALSLTALMDGLWLEWCLDPDAFVPQEGEAACLDFIKRLFT</sequence>
<dbReference type="SUPFAM" id="SSF48498">
    <property type="entry name" value="Tetracyclin repressor-like, C-terminal domain"/>
    <property type="match status" value="1"/>
</dbReference>
<dbReference type="InterPro" id="IPR036271">
    <property type="entry name" value="Tet_transcr_reg_TetR-rel_C_sf"/>
</dbReference>
<dbReference type="Pfam" id="PF13977">
    <property type="entry name" value="TetR_C_6"/>
    <property type="match status" value="1"/>
</dbReference>
<evidence type="ECO:0000259" key="6">
    <source>
        <dbReference type="PROSITE" id="PS50977"/>
    </source>
</evidence>
<keyword evidence="1" id="KW-0678">Repressor</keyword>
<dbReference type="EMBL" id="JAPTGG010000004">
    <property type="protein sequence ID" value="MCZ0864971.1"/>
    <property type="molecule type" value="Genomic_DNA"/>
</dbReference>
<dbReference type="GO" id="GO:0003700">
    <property type="term" value="F:DNA-binding transcription factor activity"/>
    <property type="evidence" value="ECO:0007669"/>
    <property type="project" value="TreeGrafter"/>
</dbReference>
<keyword evidence="4" id="KW-0804">Transcription</keyword>
<organism evidence="7 8">
    <name type="scientific">Dasania phycosphaerae</name>
    <dbReference type="NCBI Taxonomy" id="2950436"/>
    <lineage>
        <taxon>Bacteria</taxon>
        <taxon>Pseudomonadati</taxon>
        <taxon>Pseudomonadota</taxon>
        <taxon>Gammaproteobacteria</taxon>
        <taxon>Cellvibrionales</taxon>
        <taxon>Spongiibacteraceae</taxon>
        <taxon>Dasania</taxon>
    </lineage>
</organism>
<dbReference type="GO" id="GO:0000976">
    <property type="term" value="F:transcription cis-regulatory region binding"/>
    <property type="evidence" value="ECO:0007669"/>
    <property type="project" value="TreeGrafter"/>
</dbReference>
<feature type="DNA-binding region" description="H-T-H motif" evidence="5">
    <location>
        <begin position="42"/>
        <end position="61"/>
    </location>
</feature>
<dbReference type="RefSeq" id="WP_258331121.1">
    <property type="nucleotide sequence ID" value="NZ_JAPTGG010000004.1"/>
</dbReference>